<protein>
    <submittedName>
        <fullName evidence="2">Uncharacterized protein</fullName>
    </submittedName>
</protein>
<dbReference type="Proteomes" id="UP000184267">
    <property type="component" value="Unassembled WGS sequence"/>
</dbReference>
<keyword evidence="3" id="KW-1185">Reference proteome</keyword>
<gene>
    <name evidence="2" type="ORF">TRAPUB_7990</name>
</gene>
<keyword evidence="1" id="KW-0812">Transmembrane</keyword>
<comment type="caution">
    <text evidence="2">The sequence shown here is derived from an EMBL/GenBank/DDBJ whole genome shotgun (WGS) entry which is preliminary data.</text>
</comment>
<evidence type="ECO:0000313" key="3">
    <source>
        <dbReference type="Proteomes" id="UP000184267"/>
    </source>
</evidence>
<feature type="transmembrane region" description="Helical" evidence="1">
    <location>
        <begin position="128"/>
        <end position="149"/>
    </location>
</feature>
<reference evidence="2 3" key="1">
    <citation type="submission" date="2016-10" db="EMBL/GenBank/DDBJ databases">
        <title>Genome sequence of the basidiomycete white-rot fungus Trametes pubescens.</title>
        <authorList>
            <person name="Makela M.R."/>
            <person name="Granchi Z."/>
            <person name="Peng M."/>
            <person name="De Vries R.P."/>
            <person name="Grigoriev I."/>
            <person name="Riley R."/>
            <person name="Hilden K."/>
        </authorList>
    </citation>
    <scope>NUCLEOTIDE SEQUENCE [LARGE SCALE GENOMIC DNA]</scope>
    <source>
        <strain evidence="2 3">FBCC735</strain>
    </source>
</reference>
<sequence>MAALFQEISLGGTLGVTFLGVCVSSMLYGVTCLQTFTYYRSLKAKTDGWLLRSLVAALLAFDSAHQAVVIHAVYNYLILDFANPSKVVTLVWSVPTEIVLNAILAIILNGYKYNNIFAAETILRTQGIAGLCISVTTESMISFSLAYYLHKRRTGLPK</sequence>
<feature type="transmembrane region" description="Helical" evidence="1">
    <location>
        <begin position="89"/>
        <end position="108"/>
    </location>
</feature>
<feature type="transmembrane region" description="Helical" evidence="1">
    <location>
        <begin position="12"/>
        <end position="30"/>
    </location>
</feature>
<accession>A0A1M2W6G2</accession>
<evidence type="ECO:0000313" key="2">
    <source>
        <dbReference type="EMBL" id="OJT15445.1"/>
    </source>
</evidence>
<dbReference type="OrthoDB" id="2535105at2759"/>
<organism evidence="2 3">
    <name type="scientific">Trametes pubescens</name>
    <name type="common">White-rot fungus</name>
    <dbReference type="NCBI Taxonomy" id="154538"/>
    <lineage>
        <taxon>Eukaryota</taxon>
        <taxon>Fungi</taxon>
        <taxon>Dikarya</taxon>
        <taxon>Basidiomycota</taxon>
        <taxon>Agaricomycotina</taxon>
        <taxon>Agaricomycetes</taxon>
        <taxon>Polyporales</taxon>
        <taxon>Polyporaceae</taxon>
        <taxon>Trametes</taxon>
    </lineage>
</organism>
<keyword evidence="1" id="KW-1133">Transmembrane helix</keyword>
<proteinExistence type="predicted"/>
<dbReference type="AlphaFoldDB" id="A0A1M2W6G2"/>
<name>A0A1M2W6G2_TRAPU</name>
<feature type="transmembrane region" description="Helical" evidence="1">
    <location>
        <begin position="50"/>
        <end position="77"/>
    </location>
</feature>
<dbReference type="STRING" id="154538.A0A1M2W6G2"/>
<dbReference type="EMBL" id="MNAD01000159">
    <property type="protein sequence ID" value="OJT15445.1"/>
    <property type="molecule type" value="Genomic_DNA"/>
</dbReference>
<evidence type="ECO:0000256" key="1">
    <source>
        <dbReference type="SAM" id="Phobius"/>
    </source>
</evidence>
<keyword evidence="1" id="KW-0472">Membrane</keyword>